<evidence type="ECO:0000256" key="4">
    <source>
        <dbReference type="ARBA" id="ARBA00010561"/>
    </source>
</evidence>
<evidence type="ECO:0000256" key="13">
    <source>
        <dbReference type="ARBA" id="ARBA00023136"/>
    </source>
</evidence>
<evidence type="ECO:0000256" key="8">
    <source>
        <dbReference type="ARBA" id="ARBA00022573"/>
    </source>
</evidence>
<comment type="cofactor">
    <cofactor evidence="1 19">
        <name>Mg(2+)</name>
        <dbReference type="ChEBI" id="CHEBI:18420"/>
    </cofactor>
</comment>
<reference evidence="20 21" key="1">
    <citation type="submission" date="2018-04" db="EMBL/GenBank/DDBJ databases">
        <title>Complete genome sequence of Hydrogenophilus thermoluteolus TH-1.</title>
        <authorList>
            <person name="Arai H."/>
        </authorList>
    </citation>
    <scope>NUCLEOTIDE SEQUENCE [LARGE SCALE GENOMIC DNA]</scope>
    <source>
        <strain evidence="20 21">TH-1</strain>
    </source>
</reference>
<dbReference type="PANTHER" id="PTHR34148:SF1">
    <property type="entry name" value="ADENOSYLCOBINAMIDE-GDP RIBAZOLETRANSFERASE"/>
    <property type="match status" value="1"/>
</dbReference>
<dbReference type="UniPathway" id="UPA00148">
    <property type="reaction ID" value="UER00238"/>
</dbReference>
<evidence type="ECO:0000256" key="1">
    <source>
        <dbReference type="ARBA" id="ARBA00001946"/>
    </source>
</evidence>
<comment type="subcellular location">
    <subcellularLocation>
        <location evidence="2 19">Cell membrane</location>
        <topology evidence="2 19">Multi-pass membrane protein</topology>
    </subcellularLocation>
</comment>
<protein>
    <recommendedName>
        <fullName evidence="6 19">Adenosylcobinamide-GDP ribazoletransferase</fullName>
        <ecNumber evidence="5 19">2.7.8.26</ecNumber>
    </recommendedName>
    <alternativeName>
        <fullName evidence="16 19">Cobalamin synthase</fullName>
    </alternativeName>
    <alternativeName>
        <fullName evidence="15 19">Cobalamin-5'-phosphate synthase</fullName>
    </alternativeName>
</protein>
<evidence type="ECO:0000256" key="6">
    <source>
        <dbReference type="ARBA" id="ARBA00015850"/>
    </source>
</evidence>
<evidence type="ECO:0000256" key="16">
    <source>
        <dbReference type="ARBA" id="ARBA00032853"/>
    </source>
</evidence>
<evidence type="ECO:0000313" key="21">
    <source>
        <dbReference type="Proteomes" id="UP000262004"/>
    </source>
</evidence>
<name>A0A2Z6E0Z9_HYDTE</name>
<evidence type="ECO:0000256" key="2">
    <source>
        <dbReference type="ARBA" id="ARBA00004651"/>
    </source>
</evidence>
<comment type="pathway">
    <text evidence="3 19">Cofactor biosynthesis; adenosylcobalamin biosynthesis; adenosylcobalamin from cob(II)yrinate a,c-diamide: step 7/7.</text>
</comment>
<dbReference type="GO" id="GO:0005886">
    <property type="term" value="C:plasma membrane"/>
    <property type="evidence" value="ECO:0007669"/>
    <property type="project" value="UniProtKB-SubCell"/>
</dbReference>
<keyword evidence="12 19" id="KW-1133">Transmembrane helix</keyword>
<evidence type="ECO:0000256" key="3">
    <source>
        <dbReference type="ARBA" id="ARBA00004663"/>
    </source>
</evidence>
<dbReference type="OrthoDB" id="9794626at2"/>
<dbReference type="EC" id="2.7.8.26" evidence="5 19"/>
<sequence length="273" mass="29137">MNRYQQMPPRWMRSLHREWRRFAQALRYFTRLPCPSAGRYRAAHVPRTLPYFPWVGLIVGGLSAGAYLVASTLFASASLAALCALATHLIVTGAFHEDGLADTVDGFGGGYDTIRVLAIMKDSRVGTFGAVALWLALTLQWQALTLLGSAHGVFAVCSALVAAHAAARFIVLIPMTRLPYLRSADGSKAYPFAAAKLTRGEWAKAGLAIVLPLAALPLAVASGMIAGIGLGAGYWIWRTDKRLGGFTGDVLGAIESTAFTTGLLGILCAWNSI</sequence>
<evidence type="ECO:0000256" key="7">
    <source>
        <dbReference type="ARBA" id="ARBA00022475"/>
    </source>
</evidence>
<dbReference type="Proteomes" id="UP000262004">
    <property type="component" value="Chromosome"/>
</dbReference>
<evidence type="ECO:0000256" key="19">
    <source>
        <dbReference type="HAMAP-Rule" id="MF_00719"/>
    </source>
</evidence>
<dbReference type="EMBL" id="AP018558">
    <property type="protein sequence ID" value="BBD78215.1"/>
    <property type="molecule type" value="Genomic_DNA"/>
</dbReference>
<dbReference type="InterPro" id="IPR003805">
    <property type="entry name" value="CobS"/>
</dbReference>
<feature type="transmembrane region" description="Helical" evidence="19">
    <location>
        <begin position="150"/>
        <end position="173"/>
    </location>
</feature>
<dbReference type="GO" id="GO:0051073">
    <property type="term" value="F:adenosylcobinamide-GDP ribazoletransferase activity"/>
    <property type="evidence" value="ECO:0007669"/>
    <property type="project" value="UniProtKB-UniRule"/>
</dbReference>
<evidence type="ECO:0000256" key="10">
    <source>
        <dbReference type="ARBA" id="ARBA00022692"/>
    </source>
</evidence>
<dbReference type="GO" id="GO:0008818">
    <property type="term" value="F:cobalamin 5'-phosphate synthase activity"/>
    <property type="evidence" value="ECO:0007669"/>
    <property type="project" value="UniProtKB-UniRule"/>
</dbReference>
<dbReference type="HAMAP" id="MF_00719">
    <property type="entry name" value="CobS"/>
    <property type="match status" value="1"/>
</dbReference>
<evidence type="ECO:0000256" key="18">
    <source>
        <dbReference type="ARBA" id="ARBA00049504"/>
    </source>
</evidence>
<keyword evidence="11 19" id="KW-0460">Magnesium</keyword>
<keyword evidence="7 19" id="KW-1003">Cell membrane</keyword>
<dbReference type="KEGG" id="htl:HPTL_1961"/>
<feature type="transmembrane region" description="Helical" evidence="19">
    <location>
        <begin position="49"/>
        <end position="68"/>
    </location>
</feature>
<feature type="transmembrane region" description="Helical" evidence="19">
    <location>
        <begin position="125"/>
        <end position="144"/>
    </location>
</feature>
<keyword evidence="10 19" id="KW-0812">Transmembrane</keyword>
<evidence type="ECO:0000256" key="12">
    <source>
        <dbReference type="ARBA" id="ARBA00022989"/>
    </source>
</evidence>
<evidence type="ECO:0000256" key="9">
    <source>
        <dbReference type="ARBA" id="ARBA00022679"/>
    </source>
</evidence>
<accession>A0A2Z6E0Z9</accession>
<evidence type="ECO:0000313" key="20">
    <source>
        <dbReference type="EMBL" id="BBD78215.1"/>
    </source>
</evidence>
<dbReference type="AlphaFoldDB" id="A0A2Z6E0Z9"/>
<comment type="similarity">
    <text evidence="4 19">Belongs to the CobS family.</text>
</comment>
<keyword evidence="9 19" id="KW-0808">Transferase</keyword>
<keyword evidence="13 19" id="KW-0472">Membrane</keyword>
<dbReference type="PANTHER" id="PTHR34148">
    <property type="entry name" value="ADENOSYLCOBINAMIDE-GDP RIBAZOLETRANSFERASE"/>
    <property type="match status" value="1"/>
</dbReference>
<evidence type="ECO:0000256" key="14">
    <source>
        <dbReference type="ARBA" id="ARBA00025228"/>
    </source>
</evidence>
<feature type="transmembrane region" description="Helical" evidence="19">
    <location>
        <begin position="250"/>
        <end position="270"/>
    </location>
</feature>
<evidence type="ECO:0000256" key="15">
    <source>
        <dbReference type="ARBA" id="ARBA00032605"/>
    </source>
</evidence>
<proteinExistence type="inferred from homology"/>
<keyword evidence="21" id="KW-1185">Reference proteome</keyword>
<evidence type="ECO:0000256" key="17">
    <source>
        <dbReference type="ARBA" id="ARBA00048623"/>
    </source>
</evidence>
<dbReference type="GO" id="GO:0009236">
    <property type="term" value="P:cobalamin biosynthetic process"/>
    <property type="evidence" value="ECO:0007669"/>
    <property type="project" value="UniProtKB-UniRule"/>
</dbReference>
<keyword evidence="8 19" id="KW-0169">Cobalamin biosynthesis</keyword>
<feature type="transmembrane region" description="Helical" evidence="19">
    <location>
        <begin position="74"/>
        <end position="95"/>
    </location>
</feature>
<dbReference type="Pfam" id="PF02654">
    <property type="entry name" value="CobS"/>
    <property type="match status" value="1"/>
</dbReference>
<comment type="catalytic activity">
    <reaction evidence="18 19">
        <text>alpha-ribazole 5'-phosphate + adenosylcob(III)inamide-GDP = adenosylcob(III)alamin 5'-phosphate + GMP + H(+)</text>
        <dbReference type="Rhea" id="RHEA:23560"/>
        <dbReference type="ChEBI" id="CHEBI:15378"/>
        <dbReference type="ChEBI" id="CHEBI:57918"/>
        <dbReference type="ChEBI" id="CHEBI:58115"/>
        <dbReference type="ChEBI" id="CHEBI:60487"/>
        <dbReference type="ChEBI" id="CHEBI:60493"/>
        <dbReference type="EC" id="2.7.8.26"/>
    </reaction>
</comment>
<evidence type="ECO:0000256" key="5">
    <source>
        <dbReference type="ARBA" id="ARBA00013200"/>
    </source>
</evidence>
<comment type="function">
    <text evidence="14 19">Joins adenosylcobinamide-GDP and alpha-ribazole to generate adenosylcobalamin (Ado-cobalamin). Also synthesizes adenosylcobalamin 5'-phosphate from adenosylcobinamide-GDP and alpha-ribazole 5'-phosphate.</text>
</comment>
<comment type="catalytic activity">
    <reaction evidence="17 19">
        <text>alpha-ribazole + adenosylcob(III)inamide-GDP = adenosylcob(III)alamin + GMP + H(+)</text>
        <dbReference type="Rhea" id="RHEA:16049"/>
        <dbReference type="ChEBI" id="CHEBI:10329"/>
        <dbReference type="ChEBI" id="CHEBI:15378"/>
        <dbReference type="ChEBI" id="CHEBI:18408"/>
        <dbReference type="ChEBI" id="CHEBI:58115"/>
        <dbReference type="ChEBI" id="CHEBI:60487"/>
        <dbReference type="EC" id="2.7.8.26"/>
    </reaction>
</comment>
<gene>
    <name evidence="19" type="primary">cobS</name>
    <name evidence="20" type="ORF">HPTL_1961</name>
</gene>
<feature type="transmembrane region" description="Helical" evidence="19">
    <location>
        <begin position="205"/>
        <end position="230"/>
    </location>
</feature>
<evidence type="ECO:0000256" key="11">
    <source>
        <dbReference type="ARBA" id="ARBA00022842"/>
    </source>
</evidence>
<organism evidence="20 21">
    <name type="scientific">Hydrogenophilus thermoluteolus</name>
    <name type="common">Pseudomonas hydrogenothermophila</name>
    <dbReference type="NCBI Taxonomy" id="297"/>
    <lineage>
        <taxon>Bacteria</taxon>
        <taxon>Pseudomonadati</taxon>
        <taxon>Pseudomonadota</taxon>
        <taxon>Hydrogenophilia</taxon>
        <taxon>Hydrogenophilales</taxon>
        <taxon>Hydrogenophilaceae</taxon>
        <taxon>Hydrogenophilus</taxon>
    </lineage>
</organism>